<dbReference type="InterPro" id="IPR036388">
    <property type="entry name" value="WH-like_DNA-bd_sf"/>
</dbReference>
<evidence type="ECO:0000259" key="4">
    <source>
        <dbReference type="PROSITE" id="PS50987"/>
    </source>
</evidence>
<dbReference type="SUPFAM" id="SSF46785">
    <property type="entry name" value="Winged helix' DNA-binding domain"/>
    <property type="match status" value="1"/>
</dbReference>
<dbReference type="InterPro" id="IPR051081">
    <property type="entry name" value="HTH_MetalResp_TranReg"/>
</dbReference>
<dbReference type="GO" id="GO:0003677">
    <property type="term" value="F:DNA binding"/>
    <property type="evidence" value="ECO:0007669"/>
    <property type="project" value="UniProtKB-KW"/>
</dbReference>
<dbReference type="PROSITE" id="PS50987">
    <property type="entry name" value="HTH_ARSR_2"/>
    <property type="match status" value="1"/>
</dbReference>
<protein>
    <recommendedName>
        <fullName evidence="4">HTH arsR-type domain-containing protein</fullName>
    </recommendedName>
</protein>
<dbReference type="PRINTS" id="PR00778">
    <property type="entry name" value="HTHARSR"/>
</dbReference>
<evidence type="ECO:0000256" key="2">
    <source>
        <dbReference type="ARBA" id="ARBA00023125"/>
    </source>
</evidence>
<evidence type="ECO:0000256" key="1">
    <source>
        <dbReference type="ARBA" id="ARBA00023015"/>
    </source>
</evidence>
<dbReference type="AlphaFoldDB" id="A0A089LUU2"/>
<accession>A0A089LUU2</accession>
<dbReference type="Proteomes" id="UP000029507">
    <property type="component" value="Chromosome"/>
</dbReference>
<evidence type="ECO:0000313" key="6">
    <source>
        <dbReference type="Proteomes" id="UP000029507"/>
    </source>
</evidence>
<dbReference type="CDD" id="cd00090">
    <property type="entry name" value="HTH_ARSR"/>
    <property type="match status" value="1"/>
</dbReference>
<dbReference type="Pfam" id="PF12840">
    <property type="entry name" value="HTH_20"/>
    <property type="match status" value="1"/>
</dbReference>
<name>A0A089LUU2_9BACL</name>
<dbReference type="InterPro" id="IPR036390">
    <property type="entry name" value="WH_DNA-bd_sf"/>
</dbReference>
<feature type="domain" description="HTH arsR-type" evidence="4">
    <location>
        <begin position="1"/>
        <end position="90"/>
    </location>
</feature>
<dbReference type="PANTHER" id="PTHR33154">
    <property type="entry name" value="TRANSCRIPTIONAL REGULATOR, ARSR FAMILY"/>
    <property type="match status" value="1"/>
</dbReference>
<keyword evidence="2" id="KW-0238">DNA-binding</keyword>
<dbReference type="Gene3D" id="1.10.10.10">
    <property type="entry name" value="Winged helix-like DNA-binding domain superfamily/Winged helix DNA-binding domain"/>
    <property type="match status" value="1"/>
</dbReference>
<keyword evidence="6" id="KW-1185">Reference proteome</keyword>
<dbReference type="InterPro" id="IPR001845">
    <property type="entry name" value="HTH_ArsR_DNA-bd_dom"/>
</dbReference>
<keyword evidence="3" id="KW-0804">Transcription</keyword>
<dbReference type="STRING" id="169760.PSTEL_21450"/>
<dbReference type="SMART" id="SM00418">
    <property type="entry name" value="HTH_ARSR"/>
    <property type="match status" value="1"/>
</dbReference>
<gene>
    <name evidence="5" type="ORF">PSTEL_21450</name>
</gene>
<dbReference type="HOGENOM" id="CLU_097806_3_4_9"/>
<dbReference type="InterPro" id="IPR011991">
    <property type="entry name" value="ArsR-like_HTH"/>
</dbReference>
<dbReference type="PANTHER" id="PTHR33154:SF33">
    <property type="entry name" value="TRANSCRIPTIONAL REPRESSOR SDPR"/>
    <property type="match status" value="1"/>
</dbReference>
<dbReference type="NCBIfam" id="NF033788">
    <property type="entry name" value="HTH_metalloreg"/>
    <property type="match status" value="1"/>
</dbReference>
<dbReference type="GO" id="GO:0003700">
    <property type="term" value="F:DNA-binding transcription factor activity"/>
    <property type="evidence" value="ECO:0007669"/>
    <property type="project" value="InterPro"/>
</dbReference>
<proteinExistence type="predicted"/>
<reference evidence="5 6" key="1">
    <citation type="submission" date="2014-08" db="EMBL/GenBank/DDBJ databases">
        <title>Comparative genomics of the Paenibacillus odorifer group.</title>
        <authorList>
            <person name="den Bakker H.C."/>
            <person name="Tsai Y.-C."/>
            <person name="Martin N."/>
            <person name="Korlach J."/>
            <person name="Wiedmann M."/>
        </authorList>
    </citation>
    <scope>NUCLEOTIDE SEQUENCE [LARGE SCALE GENOMIC DNA]</scope>
    <source>
        <strain evidence="5 6">DSM 14472</strain>
    </source>
</reference>
<dbReference type="EMBL" id="CP009286">
    <property type="protein sequence ID" value="AIQ65306.1"/>
    <property type="molecule type" value="Genomic_DNA"/>
</dbReference>
<evidence type="ECO:0000313" key="5">
    <source>
        <dbReference type="EMBL" id="AIQ65306.1"/>
    </source>
</evidence>
<dbReference type="KEGG" id="pste:PSTEL_21450"/>
<organism evidence="5 6">
    <name type="scientific">Paenibacillus stellifer</name>
    <dbReference type="NCBI Taxonomy" id="169760"/>
    <lineage>
        <taxon>Bacteria</taxon>
        <taxon>Bacillati</taxon>
        <taxon>Bacillota</taxon>
        <taxon>Bacilli</taxon>
        <taxon>Bacillales</taxon>
        <taxon>Paenibacillaceae</taxon>
        <taxon>Paenibacillus</taxon>
    </lineage>
</organism>
<keyword evidence="1" id="KW-0805">Transcription regulation</keyword>
<evidence type="ECO:0000256" key="3">
    <source>
        <dbReference type="ARBA" id="ARBA00023163"/>
    </source>
</evidence>
<sequence>MLEKQAAFFKVLADPKRIAILRLLKERPWFGQELAEKLDISPPTVSYHMGFLQQTGAVSFVRTDNRFYYSLNISRLIEPLRQFIGGFEEE</sequence>